<accession>A0A1S7U7B2</accession>
<dbReference type="AlphaFoldDB" id="A0A1S7U7B2"/>
<dbReference type="EMBL" id="FCNP01000048">
    <property type="protein sequence ID" value="CVI62709.1"/>
    <property type="molecule type" value="Genomic_DNA"/>
</dbReference>
<protein>
    <submittedName>
        <fullName evidence="1">Uncharacterized protein</fullName>
    </submittedName>
</protein>
<reference evidence="1" key="1">
    <citation type="submission" date="2016-01" db="EMBL/GenBank/DDBJ databases">
        <authorList>
            <person name="Regsiter A."/>
            <person name="william w."/>
        </authorList>
    </citation>
    <scope>NUCLEOTIDE SEQUENCE</scope>
    <source>
        <strain evidence="1">NCPPB 1641</strain>
    </source>
</reference>
<proteinExistence type="predicted"/>
<name>A0A1S7U7B2_9HYPH</name>
<evidence type="ECO:0000313" key="2">
    <source>
        <dbReference type="Proteomes" id="UP000192140"/>
    </source>
</evidence>
<sequence>MRNRYTKCVGYVAATYAALPKTPKLNELQSLFRPPPQTATFSFHHILQTLSDQYKNYTDYFNLCNKVKTKRDWMRWVLIVKNLQKKSVGGPSDKIYWLDHRYPRCIPPVDFRSALKRCERVV</sequence>
<keyword evidence="2" id="KW-1185">Reference proteome</keyword>
<comment type="caution">
    <text evidence="1">The sequence shown here is derived from an EMBL/GenBank/DDBJ whole genome shotgun (WGS) entry which is preliminary data.</text>
</comment>
<gene>
    <name evidence="1" type="ORF">AGR7A_pAt10057</name>
</gene>
<dbReference type="Proteomes" id="UP000192140">
    <property type="component" value="Unassembled WGS sequence"/>
</dbReference>
<evidence type="ECO:0000313" key="1">
    <source>
        <dbReference type="EMBL" id="CVI62709.1"/>
    </source>
</evidence>
<organism evidence="1 2">
    <name type="scientific">Agrobacterium deltaense NCPPB 1641</name>
    <dbReference type="NCBI Taxonomy" id="1183425"/>
    <lineage>
        <taxon>Bacteria</taxon>
        <taxon>Pseudomonadati</taxon>
        <taxon>Pseudomonadota</taxon>
        <taxon>Alphaproteobacteria</taxon>
        <taxon>Hyphomicrobiales</taxon>
        <taxon>Rhizobiaceae</taxon>
        <taxon>Rhizobium/Agrobacterium group</taxon>
        <taxon>Agrobacterium</taxon>
    </lineage>
</organism>